<keyword evidence="5" id="KW-0902">Two-component regulatory system</keyword>
<evidence type="ECO:0000313" key="11">
    <source>
        <dbReference type="EMBL" id="MPL64459.1"/>
    </source>
</evidence>
<dbReference type="PROSITE" id="PS50839">
    <property type="entry name" value="CHASE"/>
    <property type="match status" value="1"/>
</dbReference>
<dbReference type="EC" id="2.7.13.3" evidence="11"/>
<dbReference type="AlphaFoldDB" id="A0A644TCF1"/>
<reference evidence="11" key="1">
    <citation type="submission" date="2019-08" db="EMBL/GenBank/DDBJ databases">
        <authorList>
            <person name="Kucharzyk K."/>
            <person name="Murdoch R.W."/>
            <person name="Higgins S."/>
            <person name="Loffler F."/>
        </authorList>
    </citation>
    <scope>NUCLEOTIDE SEQUENCE</scope>
</reference>
<feature type="region of interest" description="Disordered" evidence="7">
    <location>
        <begin position="458"/>
        <end position="490"/>
    </location>
</feature>
<name>A0A644TCF1_9ZZZZ</name>
<feature type="compositionally biased region" description="Basic and acidic residues" evidence="7">
    <location>
        <begin position="480"/>
        <end position="489"/>
    </location>
</feature>
<keyword evidence="2" id="KW-0597">Phosphoprotein</keyword>
<dbReference type="CDD" id="cd17546">
    <property type="entry name" value="REC_hyHK_CKI1_RcsC-like"/>
    <property type="match status" value="1"/>
</dbReference>
<keyword evidence="6 8" id="KW-0472">Membrane</keyword>
<dbReference type="EMBL" id="VSSQ01000025">
    <property type="protein sequence ID" value="MPL64459.1"/>
    <property type="molecule type" value="Genomic_DNA"/>
</dbReference>
<feature type="domain" description="CHASE" evidence="10">
    <location>
        <begin position="109"/>
        <end position="191"/>
    </location>
</feature>
<dbReference type="InterPro" id="IPR042240">
    <property type="entry name" value="CHASE_sf"/>
</dbReference>
<proteinExistence type="predicted"/>
<dbReference type="Gene3D" id="3.30.450.350">
    <property type="entry name" value="CHASE domain"/>
    <property type="match status" value="1"/>
</dbReference>
<dbReference type="GO" id="GO:0000160">
    <property type="term" value="P:phosphorelay signal transduction system"/>
    <property type="evidence" value="ECO:0007669"/>
    <property type="project" value="UniProtKB-KW"/>
</dbReference>
<dbReference type="InterPro" id="IPR006189">
    <property type="entry name" value="CHASE_dom"/>
</dbReference>
<evidence type="ECO:0000256" key="2">
    <source>
        <dbReference type="ARBA" id="ARBA00022553"/>
    </source>
</evidence>
<dbReference type="Pfam" id="PF03924">
    <property type="entry name" value="CHASE"/>
    <property type="match status" value="1"/>
</dbReference>
<dbReference type="GO" id="GO:0004673">
    <property type="term" value="F:protein histidine kinase activity"/>
    <property type="evidence" value="ECO:0007669"/>
    <property type="project" value="UniProtKB-EC"/>
</dbReference>
<gene>
    <name evidence="11" type="primary">rcsC_12</name>
    <name evidence="11" type="ORF">SDC9_10113</name>
</gene>
<evidence type="ECO:0000256" key="3">
    <source>
        <dbReference type="ARBA" id="ARBA00022692"/>
    </source>
</evidence>
<evidence type="ECO:0000259" key="10">
    <source>
        <dbReference type="PROSITE" id="PS50839"/>
    </source>
</evidence>
<dbReference type="SMART" id="SM00448">
    <property type="entry name" value="REC"/>
    <property type="match status" value="1"/>
</dbReference>
<evidence type="ECO:0000259" key="9">
    <source>
        <dbReference type="PROSITE" id="PS50110"/>
    </source>
</evidence>
<sequence>MTETTTKTARLKPSPFPALILPLLYAACVMAVFTGIVVRFRSSERDLCSGVAFRVASEVEKHLVGLRDEASVLASSISRHADLPESEVARIATAMLSLAPYVTGVSVAPSALVRYHFPVKDGESLVGHDLLSNPERRDALTLAMEQKAPVFSGPFESLDGGSVLFLRYPVFNSGKFWGFVSLTLDFDSLMEPWIGKDSYPGFAFALSAEERPASAAQKGGSAVDGKGGGASGIMIAGEIAAFRQGVASAPLNLQGLAWRLYVLPAGGWLALSPALYFLGVAALAGAVFLFALLKSRERTGNRVDRAVEVVFPLPGGQGKKSASPFPEIFDGAAGRQARERSARSPDAVRPAEATQPQARAATESAKTDAPEIVSDEMPPAMPEPAREATQESTREPHSSAATGSAPMPSSSPIQPPTPSETITIQFKGPSVKGQLYMPDVMLSGDPKDLFARLRIVEDEGKTGPRPEPLREQEPPPAPDSAKEKRREYRTAPNPKAVSILVVDDSEANRDIMGRMLALRGYEPEFAASGEEALARSTSKDFAIIFMDCFMPGMDGLKASKLIRSSKASAKTKIVGMSAKVGTQELERCRASGMNELLSKPFTLSQLTAMIQSLTAGGERAGGMHR</sequence>
<protein>
    <submittedName>
        <fullName evidence="11">Sensor histidine kinase RcsC</fullName>
        <ecNumber evidence="11">2.7.13.3</ecNumber>
    </submittedName>
</protein>
<evidence type="ECO:0000256" key="5">
    <source>
        <dbReference type="ARBA" id="ARBA00023012"/>
    </source>
</evidence>
<feature type="compositionally biased region" description="Basic and acidic residues" evidence="7">
    <location>
        <begin position="384"/>
        <end position="397"/>
    </location>
</feature>
<dbReference type="PANTHER" id="PTHR45339:SF1">
    <property type="entry name" value="HYBRID SIGNAL TRANSDUCTION HISTIDINE KINASE J"/>
    <property type="match status" value="1"/>
</dbReference>
<evidence type="ECO:0000256" key="4">
    <source>
        <dbReference type="ARBA" id="ARBA00022989"/>
    </source>
</evidence>
<evidence type="ECO:0000256" key="6">
    <source>
        <dbReference type="ARBA" id="ARBA00023136"/>
    </source>
</evidence>
<accession>A0A644TCF1</accession>
<keyword evidence="4 8" id="KW-1133">Transmembrane helix</keyword>
<feature type="domain" description="Response regulatory" evidence="9">
    <location>
        <begin position="498"/>
        <end position="614"/>
    </location>
</feature>
<feature type="compositionally biased region" description="Basic and acidic residues" evidence="7">
    <location>
        <begin position="458"/>
        <end position="473"/>
    </location>
</feature>
<comment type="caution">
    <text evidence="11">The sequence shown here is derived from an EMBL/GenBank/DDBJ whole genome shotgun (WGS) entry which is preliminary data.</text>
</comment>
<comment type="subcellular location">
    <subcellularLocation>
        <location evidence="1">Membrane</location>
    </subcellularLocation>
</comment>
<dbReference type="Pfam" id="PF00072">
    <property type="entry name" value="Response_reg"/>
    <property type="match status" value="1"/>
</dbReference>
<keyword evidence="3 8" id="KW-0812">Transmembrane</keyword>
<evidence type="ECO:0000256" key="7">
    <source>
        <dbReference type="SAM" id="MobiDB-lite"/>
    </source>
</evidence>
<dbReference type="PANTHER" id="PTHR45339">
    <property type="entry name" value="HYBRID SIGNAL TRANSDUCTION HISTIDINE KINASE J"/>
    <property type="match status" value="1"/>
</dbReference>
<feature type="region of interest" description="Disordered" evidence="7">
    <location>
        <begin position="313"/>
        <end position="424"/>
    </location>
</feature>
<dbReference type="SMART" id="SM01079">
    <property type="entry name" value="CHASE"/>
    <property type="match status" value="1"/>
</dbReference>
<organism evidence="11">
    <name type="scientific">bioreactor metagenome</name>
    <dbReference type="NCBI Taxonomy" id="1076179"/>
    <lineage>
        <taxon>unclassified sequences</taxon>
        <taxon>metagenomes</taxon>
        <taxon>ecological metagenomes</taxon>
    </lineage>
</organism>
<evidence type="ECO:0000256" key="8">
    <source>
        <dbReference type="SAM" id="Phobius"/>
    </source>
</evidence>
<keyword evidence="11" id="KW-0418">Kinase</keyword>
<dbReference type="SUPFAM" id="SSF52172">
    <property type="entry name" value="CheY-like"/>
    <property type="match status" value="1"/>
</dbReference>
<dbReference type="InterPro" id="IPR011006">
    <property type="entry name" value="CheY-like_superfamily"/>
</dbReference>
<keyword evidence="11" id="KW-0808">Transferase</keyword>
<evidence type="ECO:0000256" key="1">
    <source>
        <dbReference type="ARBA" id="ARBA00004370"/>
    </source>
</evidence>
<feature type="transmembrane region" description="Helical" evidence="8">
    <location>
        <begin position="16"/>
        <end position="38"/>
    </location>
</feature>
<dbReference type="GO" id="GO:0016020">
    <property type="term" value="C:membrane"/>
    <property type="evidence" value="ECO:0007669"/>
    <property type="project" value="UniProtKB-SubCell"/>
</dbReference>
<dbReference type="Gene3D" id="3.40.50.2300">
    <property type="match status" value="1"/>
</dbReference>
<dbReference type="PROSITE" id="PS50110">
    <property type="entry name" value="RESPONSE_REGULATORY"/>
    <property type="match status" value="1"/>
</dbReference>
<dbReference type="InterPro" id="IPR001789">
    <property type="entry name" value="Sig_transdc_resp-reg_receiver"/>
</dbReference>
<feature type="transmembrane region" description="Helical" evidence="8">
    <location>
        <begin position="275"/>
        <end position="293"/>
    </location>
</feature>